<dbReference type="InterPro" id="IPR055170">
    <property type="entry name" value="GFO_IDH_MocA-like_dom"/>
</dbReference>
<reference evidence="8 9" key="1">
    <citation type="journal article" date="2019" name="New Phytol.">
        <title>Comparative genomics reveals unique wood-decay strategies and fruiting body development in the Schizophyllaceae.</title>
        <authorList>
            <person name="Almasi E."/>
            <person name="Sahu N."/>
            <person name="Krizsan K."/>
            <person name="Balint B."/>
            <person name="Kovacs G.M."/>
            <person name="Kiss B."/>
            <person name="Cseklye J."/>
            <person name="Drula E."/>
            <person name="Henrissat B."/>
            <person name="Nagy I."/>
            <person name="Chovatia M."/>
            <person name="Adam C."/>
            <person name="LaButti K."/>
            <person name="Lipzen A."/>
            <person name="Riley R."/>
            <person name="Grigoriev I.V."/>
            <person name="Nagy L.G."/>
        </authorList>
    </citation>
    <scope>NUCLEOTIDE SEQUENCE [LARGE SCALE GENOMIC DNA]</scope>
    <source>
        <strain evidence="8 9">NL-1724</strain>
    </source>
</reference>
<gene>
    <name evidence="8" type="ORF">BD626DRAFT_574723</name>
</gene>
<dbReference type="PANTHER" id="PTHR22604">
    <property type="entry name" value="OXIDOREDUCTASES"/>
    <property type="match status" value="1"/>
</dbReference>
<dbReference type="Pfam" id="PF22725">
    <property type="entry name" value="GFO_IDH_MocA_C3"/>
    <property type="match status" value="1"/>
</dbReference>
<comment type="similarity">
    <text evidence="1">Belongs to the Gfo/Idh/MocA family.</text>
</comment>
<sequence length="384" mass="42908">MLDTVRRIYKSLYPTEVPKAPAPIRFGILGAAAIAPLALVIPAKSHPEVVLKGVAARNRARAEKFAKSHGVERVYDSYDEMLKDPEIDAIYNPLPNGLHYEWTMKALAAGKHVLCEKPMANTAEEVREMFALAEEKNLVLLEAFHYRFHPSAQRAKAILNSGELGAIKSTEVFFTMPSGFVPKNDIRYVWSLGGGVLMDPGSYAINIARYLTGADPTTVLAASHEPPPFPTDGPVDQRTTASLAFPHDATALFHLDFARPLRWGLIPHMPEFRALVKCDEGEVELTNFVFPSMYHNIYVRPEGRAARTEKAYTFSASGVDSAPGEDWWMTYRYQLEAFVNKLKGRTPQTWVSKEDSIANMQWIENVYEKGGYGARPRSEFKLSA</sequence>
<dbReference type="SUPFAM" id="SSF55347">
    <property type="entry name" value="Glyceraldehyde-3-phosphate dehydrogenase-like, C-terminal domain"/>
    <property type="match status" value="1"/>
</dbReference>
<dbReference type="Proteomes" id="UP000320762">
    <property type="component" value="Unassembled WGS sequence"/>
</dbReference>
<dbReference type="EMBL" id="VDMD01000050">
    <property type="protein sequence ID" value="TRM57269.1"/>
    <property type="molecule type" value="Genomic_DNA"/>
</dbReference>
<accession>A0A550BXJ8</accession>
<dbReference type="STRING" id="97359.A0A550BXJ8"/>
<dbReference type="PANTHER" id="PTHR22604:SF105">
    <property type="entry name" value="TRANS-1,2-DIHYDROBENZENE-1,2-DIOL DEHYDROGENASE"/>
    <property type="match status" value="1"/>
</dbReference>
<dbReference type="AlphaFoldDB" id="A0A550BXJ8"/>
<dbReference type="Gene3D" id="3.30.360.10">
    <property type="entry name" value="Dihydrodipicolinate Reductase, domain 2"/>
    <property type="match status" value="1"/>
</dbReference>
<evidence type="ECO:0000313" key="8">
    <source>
        <dbReference type="EMBL" id="TRM57269.1"/>
    </source>
</evidence>
<feature type="domain" description="GFO/IDH/MocA-like oxidoreductase" evidence="7">
    <location>
        <begin position="153"/>
        <end position="283"/>
    </location>
</feature>
<evidence type="ECO:0000256" key="3">
    <source>
        <dbReference type="ARBA" id="ARBA00038984"/>
    </source>
</evidence>
<evidence type="ECO:0000259" key="7">
    <source>
        <dbReference type="Pfam" id="PF22725"/>
    </source>
</evidence>
<organism evidence="8 9">
    <name type="scientific">Schizophyllum amplum</name>
    <dbReference type="NCBI Taxonomy" id="97359"/>
    <lineage>
        <taxon>Eukaryota</taxon>
        <taxon>Fungi</taxon>
        <taxon>Dikarya</taxon>
        <taxon>Basidiomycota</taxon>
        <taxon>Agaricomycotina</taxon>
        <taxon>Agaricomycetes</taxon>
        <taxon>Agaricomycetidae</taxon>
        <taxon>Agaricales</taxon>
        <taxon>Schizophyllaceae</taxon>
        <taxon>Schizophyllum</taxon>
    </lineage>
</organism>
<dbReference type="SUPFAM" id="SSF51735">
    <property type="entry name" value="NAD(P)-binding Rossmann-fold domains"/>
    <property type="match status" value="1"/>
</dbReference>
<protein>
    <recommendedName>
        <fullName evidence="3">D-xylose 1-dehydrogenase (NADP(+), D-xylono-1,5-lactone-forming)</fullName>
        <ecNumber evidence="3">1.1.1.179</ecNumber>
    </recommendedName>
    <alternativeName>
        <fullName evidence="4">D-xylose-NADP dehydrogenase</fullName>
    </alternativeName>
</protein>
<dbReference type="InterPro" id="IPR050984">
    <property type="entry name" value="Gfo/Idh/MocA_domain"/>
</dbReference>
<dbReference type="Gene3D" id="3.40.50.720">
    <property type="entry name" value="NAD(P)-binding Rossmann-like Domain"/>
    <property type="match status" value="1"/>
</dbReference>
<feature type="domain" description="Gfo/Idh/MocA-like oxidoreductase N-terminal" evidence="6">
    <location>
        <begin position="24"/>
        <end position="141"/>
    </location>
</feature>
<proteinExistence type="inferred from homology"/>
<evidence type="ECO:0000313" key="9">
    <source>
        <dbReference type="Proteomes" id="UP000320762"/>
    </source>
</evidence>
<dbReference type="OrthoDB" id="64915at2759"/>
<evidence type="ECO:0000256" key="2">
    <source>
        <dbReference type="ARBA" id="ARBA00023002"/>
    </source>
</evidence>
<dbReference type="Pfam" id="PF01408">
    <property type="entry name" value="GFO_IDH_MocA"/>
    <property type="match status" value="1"/>
</dbReference>
<comment type="catalytic activity">
    <reaction evidence="5">
        <text>D-xylose + NADP(+) = D-xylono-1,5-lactone + NADPH + H(+)</text>
        <dbReference type="Rhea" id="RHEA:22000"/>
        <dbReference type="ChEBI" id="CHEBI:15378"/>
        <dbReference type="ChEBI" id="CHEBI:15867"/>
        <dbReference type="ChEBI" id="CHEBI:53455"/>
        <dbReference type="ChEBI" id="CHEBI:57783"/>
        <dbReference type="ChEBI" id="CHEBI:58349"/>
        <dbReference type="EC" id="1.1.1.179"/>
    </reaction>
</comment>
<dbReference type="InterPro" id="IPR000683">
    <property type="entry name" value="Gfo/Idh/MocA-like_OxRdtase_N"/>
</dbReference>
<dbReference type="EC" id="1.1.1.179" evidence="3"/>
<evidence type="ECO:0000256" key="5">
    <source>
        <dbReference type="ARBA" id="ARBA00049233"/>
    </source>
</evidence>
<name>A0A550BXJ8_9AGAR</name>
<evidence type="ECO:0000259" key="6">
    <source>
        <dbReference type="Pfam" id="PF01408"/>
    </source>
</evidence>
<comment type="caution">
    <text evidence="8">The sequence shown here is derived from an EMBL/GenBank/DDBJ whole genome shotgun (WGS) entry which is preliminary data.</text>
</comment>
<dbReference type="InterPro" id="IPR036291">
    <property type="entry name" value="NAD(P)-bd_dom_sf"/>
</dbReference>
<keyword evidence="9" id="KW-1185">Reference proteome</keyword>
<dbReference type="GO" id="GO:0047837">
    <property type="term" value="F:D-xylose 1-dehydrogenase (NADP+) activity"/>
    <property type="evidence" value="ECO:0007669"/>
    <property type="project" value="UniProtKB-EC"/>
</dbReference>
<evidence type="ECO:0000256" key="4">
    <source>
        <dbReference type="ARBA" id="ARBA00042988"/>
    </source>
</evidence>
<keyword evidence="2" id="KW-0560">Oxidoreductase</keyword>
<evidence type="ECO:0000256" key="1">
    <source>
        <dbReference type="ARBA" id="ARBA00010928"/>
    </source>
</evidence>
<dbReference type="GO" id="GO:0000166">
    <property type="term" value="F:nucleotide binding"/>
    <property type="evidence" value="ECO:0007669"/>
    <property type="project" value="InterPro"/>
</dbReference>